<evidence type="ECO:0000256" key="5">
    <source>
        <dbReference type="ARBA" id="ARBA00022692"/>
    </source>
</evidence>
<dbReference type="EMBL" id="KR072671">
    <property type="protein sequence ID" value="AKI32216.1"/>
    <property type="molecule type" value="Genomic_DNA"/>
</dbReference>
<dbReference type="Gene3D" id="1.20.58.1610">
    <property type="entry name" value="NADH:ubiquinone/plastoquinone oxidoreductase, chain 3"/>
    <property type="match status" value="1"/>
</dbReference>
<dbReference type="AlphaFoldDB" id="A0A0G2UM04"/>
<feature type="transmembrane region" description="Helical" evidence="9">
    <location>
        <begin position="57"/>
        <end position="79"/>
    </location>
</feature>
<dbReference type="GO" id="GO:0008137">
    <property type="term" value="F:NADH dehydrogenase (ubiquinone) activity"/>
    <property type="evidence" value="ECO:0007669"/>
    <property type="project" value="UniProtKB-UniRule"/>
</dbReference>
<evidence type="ECO:0000256" key="2">
    <source>
        <dbReference type="ARBA" id="ARBA00008472"/>
    </source>
</evidence>
<feature type="transmembrane region" description="Helical" evidence="9">
    <location>
        <begin position="85"/>
        <end position="105"/>
    </location>
</feature>
<keyword evidence="9 10" id="KW-0496">Mitochondrion</keyword>
<feature type="transmembrane region" description="Helical" evidence="9">
    <location>
        <begin position="6"/>
        <end position="26"/>
    </location>
</feature>
<keyword evidence="9" id="KW-0520">NAD</keyword>
<dbReference type="GO" id="GO:0031966">
    <property type="term" value="C:mitochondrial membrane"/>
    <property type="evidence" value="ECO:0007669"/>
    <property type="project" value="UniProtKB-SubCell"/>
</dbReference>
<protein>
    <recommendedName>
        <fullName evidence="3 9">NADH-ubiquinone oxidoreductase chain 3</fullName>
        <ecNumber evidence="9">7.1.1.2</ecNumber>
    </recommendedName>
</protein>
<evidence type="ECO:0000256" key="3">
    <source>
        <dbReference type="ARBA" id="ARBA00021007"/>
    </source>
</evidence>
<evidence type="ECO:0000256" key="8">
    <source>
        <dbReference type="ARBA" id="ARBA00049551"/>
    </source>
</evidence>
<accession>A0A0G2UM04</accession>
<evidence type="ECO:0000256" key="6">
    <source>
        <dbReference type="ARBA" id="ARBA00022989"/>
    </source>
</evidence>
<comment type="similarity">
    <text evidence="2 9">Belongs to the complex I subunit 3 family.</text>
</comment>
<keyword evidence="4 9" id="KW-0813">Transport</keyword>
<dbReference type="InterPro" id="IPR000440">
    <property type="entry name" value="NADH_UbQ/plastoQ_OxRdtase_su3"/>
</dbReference>
<organism evidence="10">
    <name type="scientific">Lethocerus indicus</name>
    <name type="common">Giant water bug</name>
    <dbReference type="NCBI Taxonomy" id="212017"/>
    <lineage>
        <taxon>Eukaryota</taxon>
        <taxon>Metazoa</taxon>
        <taxon>Ecdysozoa</taxon>
        <taxon>Arthropoda</taxon>
        <taxon>Hexapoda</taxon>
        <taxon>Insecta</taxon>
        <taxon>Pterygota</taxon>
        <taxon>Neoptera</taxon>
        <taxon>Paraneoptera</taxon>
        <taxon>Hemiptera</taxon>
        <taxon>Heteroptera</taxon>
        <taxon>Panheteroptera</taxon>
        <taxon>Nepomorpha</taxon>
        <taxon>Belostomatidae</taxon>
        <taxon>Lethocerinae</taxon>
        <taxon>Lethocerus</taxon>
    </lineage>
</organism>
<dbReference type="InterPro" id="IPR038430">
    <property type="entry name" value="NDAH_ubi_oxred_su3_sf"/>
</dbReference>
<keyword evidence="6 9" id="KW-1133">Transmembrane helix</keyword>
<proteinExistence type="inferred from homology"/>
<comment type="catalytic activity">
    <reaction evidence="8 9">
        <text>a ubiquinone + NADH + 5 H(+)(in) = a ubiquinol + NAD(+) + 4 H(+)(out)</text>
        <dbReference type="Rhea" id="RHEA:29091"/>
        <dbReference type="Rhea" id="RHEA-COMP:9565"/>
        <dbReference type="Rhea" id="RHEA-COMP:9566"/>
        <dbReference type="ChEBI" id="CHEBI:15378"/>
        <dbReference type="ChEBI" id="CHEBI:16389"/>
        <dbReference type="ChEBI" id="CHEBI:17976"/>
        <dbReference type="ChEBI" id="CHEBI:57540"/>
        <dbReference type="ChEBI" id="CHEBI:57945"/>
        <dbReference type="EC" id="7.1.1.2"/>
    </reaction>
</comment>
<keyword evidence="9" id="KW-0249">Electron transport</keyword>
<name>A0A0G2UM04_LETIN</name>
<evidence type="ECO:0000256" key="9">
    <source>
        <dbReference type="RuleBase" id="RU003640"/>
    </source>
</evidence>
<dbReference type="PANTHER" id="PTHR11058:SF9">
    <property type="entry name" value="NADH-UBIQUINONE OXIDOREDUCTASE CHAIN 3"/>
    <property type="match status" value="1"/>
</dbReference>
<geneLocation type="mitochondrion" evidence="10"/>
<keyword evidence="9" id="KW-1278">Translocase</keyword>
<evidence type="ECO:0000256" key="7">
    <source>
        <dbReference type="ARBA" id="ARBA00023136"/>
    </source>
</evidence>
<dbReference type="PANTHER" id="PTHR11058">
    <property type="entry name" value="NADH-UBIQUINONE OXIDOREDUCTASE CHAIN 3"/>
    <property type="match status" value="1"/>
</dbReference>
<comment type="function">
    <text evidence="9">Core subunit of the mitochondrial membrane respiratory chain NADH dehydrogenase (Complex I) which catalyzes electron transfer from NADH through the respiratory chain, using ubiquinone as an electron acceptor. Essential for the catalytic activity of complex I.</text>
</comment>
<keyword evidence="9" id="KW-0679">Respiratory chain</keyword>
<evidence type="ECO:0000256" key="4">
    <source>
        <dbReference type="ARBA" id="ARBA00022448"/>
    </source>
</evidence>
<evidence type="ECO:0000256" key="1">
    <source>
        <dbReference type="ARBA" id="ARBA00004370"/>
    </source>
</evidence>
<comment type="subcellular location">
    <subcellularLocation>
        <location evidence="1">Membrane</location>
    </subcellularLocation>
    <subcellularLocation>
        <location evidence="9">Mitochondrion membrane</location>
        <topology evidence="9">Multi-pass membrane protein</topology>
    </subcellularLocation>
</comment>
<dbReference type="EC" id="7.1.1.2" evidence="9"/>
<sequence>MYLLMMAASMAMMISMGLMMLCTVISKKSIMDKEKMSPFECGFDPNSSARMPFSIQFFLIAVLFLIFDIEIVIIMPMIITVKMSMMAQWFTTVTMFVMIILAGLFHEWKNGVLEWAK</sequence>
<gene>
    <name evidence="10" type="primary">ND3</name>
</gene>
<reference evidence="10" key="1">
    <citation type="submission" date="2015-04" db="EMBL/GenBank/DDBJ databases">
        <title>The complete mitochondrial genome of the giant water bugs, Lethocerus indicus (Hemiptera: Heteroptera: Belostomatidae).</title>
        <authorList>
            <person name="Ngernsiri L."/>
            <person name="Sangthong P."/>
            <person name="Wisoram W."/>
        </authorList>
    </citation>
    <scope>NUCLEOTIDE SEQUENCE</scope>
</reference>
<dbReference type="Pfam" id="PF00507">
    <property type="entry name" value="Oxidored_q4"/>
    <property type="match status" value="1"/>
</dbReference>
<evidence type="ECO:0000313" key="10">
    <source>
        <dbReference type="EMBL" id="AKI32216.1"/>
    </source>
</evidence>
<dbReference type="GO" id="GO:0030964">
    <property type="term" value="C:NADH dehydrogenase complex"/>
    <property type="evidence" value="ECO:0007669"/>
    <property type="project" value="TreeGrafter"/>
</dbReference>
<keyword evidence="9" id="KW-0830">Ubiquinone</keyword>
<keyword evidence="5 9" id="KW-0812">Transmembrane</keyword>
<keyword evidence="7 9" id="KW-0472">Membrane</keyword>